<reference evidence="1 2" key="1">
    <citation type="submission" date="2017-07" db="EMBL/GenBank/DDBJ databases">
        <title>Complete genome sequence of Spiroplasma corruscae EC-1 (DSM 19793).</title>
        <authorList>
            <person name="Tsai Y.-M."/>
            <person name="Lo W.-S."/>
            <person name="Kuo C.-H."/>
        </authorList>
    </citation>
    <scope>NUCLEOTIDE SEQUENCE [LARGE SCALE GENOMIC DNA]</scope>
    <source>
        <strain evidence="1 2">EC-1</strain>
    </source>
</reference>
<keyword evidence="2" id="KW-1185">Reference proteome</keyword>
<dbReference type="KEGG" id="scou:SCORR_v1c04670"/>
<dbReference type="Proteomes" id="UP000203229">
    <property type="component" value="Chromosome"/>
</dbReference>
<name>A0A222EP04_9MOLU</name>
<organism evidence="1 2">
    <name type="scientific">Spiroplasma corruscae</name>
    <dbReference type="NCBI Taxonomy" id="216934"/>
    <lineage>
        <taxon>Bacteria</taxon>
        <taxon>Bacillati</taxon>
        <taxon>Mycoplasmatota</taxon>
        <taxon>Mollicutes</taxon>
        <taxon>Entomoplasmatales</taxon>
        <taxon>Spiroplasmataceae</taxon>
        <taxon>Spiroplasma</taxon>
    </lineage>
</organism>
<dbReference type="OrthoDB" id="388827at2"/>
<proteinExistence type="predicted"/>
<dbReference type="RefSeq" id="WP_094048786.1">
    <property type="nucleotide sequence ID" value="NZ_CP022535.1"/>
</dbReference>
<evidence type="ECO:0000313" key="2">
    <source>
        <dbReference type="Proteomes" id="UP000203229"/>
    </source>
</evidence>
<dbReference type="AlphaFoldDB" id="A0A222EP04"/>
<dbReference type="EMBL" id="CP022535">
    <property type="protein sequence ID" value="ASP28239.1"/>
    <property type="molecule type" value="Genomic_DNA"/>
</dbReference>
<gene>
    <name evidence="1" type="ORF">SCORR_v1c04670</name>
</gene>
<sequence length="545" mass="61433">MPRTLQPTQIVTYKKKITSKNTDTNTSFWGDFLKIFFIQILAIAVGSLTAGIGTAAVEALGFSQLGIAVTSSIIQTSINFGVNELYDYATDNLSVENTLMNLLFGISDVGKFGRALKYDKLLKLVNEHELLSSLNITNKVKNFYQIKKFLTLKNIILKDKRVLSFATKITDIEILQSIMAISTAEMKKSIKQFSEKEIQALLDIQKTLYKIEPGLLVDIKKMNIKKYDAYFKKSSGTSIEEFLKMNDLEAIEVIKKLQGTNLGNSTLAQLNILRVKSGFQKNIIDQLKNYKTKVKGAIKKINPFTYIQKAVNKMLEPFTNVMSKIASKVNKYLPNLSKLSKHLVKNNNLIPCQPNSFLLGFSFTPTGISGEGVLEIFKKPYLWKKQPGRVSYYRKVTVFTNLQIVEAFALSNNQNKFYKDNWELGRGFNQGNDKLFKILSPGLKKVFINFNKLVRKVTTIKTILKAGVLSSFKNYSSKKLNSIYRSTLRKLIESPFKRITGIGLFSSSISDLILDSTWNSKKAFNNTVGKTIRKRAKHVGSILGG</sequence>
<accession>A0A222EP04</accession>
<evidence type="ECO:0000313" key="1">
    <source>
        <dbReference type="EMBL" id="ASP28239.1"/>
    </source>
</evidence>
<protein>
    <submittedName>
        <fullName evidence="1">Uncharacterized protein</fullName>
    </submittedName>
</protein>